<keyword evidence="3" id="KW-1185">Reference proteome</keyword>
<dbReference type="Proteomes" id="UP001279734">
    <property type="component" value="Unassembled WGS sequence"/>
</dbReference>
<organism evidence="2 3">
    <name type="scientific">Nepenthes gracilis</name>
    <name type="common">Slender pitcher plant</name>
    <dbReference type="NCBI Taxonomy" id="150966"/>
    <lineage>
        <taxon>Eukaryota</taxon>
        <taxon>Viridiplantae</taxon>
        <taxon>Streptophyta</taxon>
        <taxon>Embryophyta</taxon>
        <taxon>Tracheophyta</taxon>
        <taxon>Spermatophyta</taxon>
        <taxon>Magnoliopsida</taxon>
        <taxon>eudicotyledons</taxon>
        <taxon>Gunneridae</taxon>
        <taxon>Pentapetalae</taxon>
        <taxon>Caryophyllales</taxon>
        <taxon>Nepenthaceae</taxon>
        <taxon>Nepenthes</taxon>
    </lineage>
</organism>
<dbReference type="AlphaFoldDB" id="A0AAD3Y7J6"/>
<keyword evidence="1" id="KW-0472">Membrane</keyword>
<reference evidence="2" key="1">
    <citation type="submission" date="2023-05" db="EMBL/GenBank/DDBJ databases">
        <title>Nepenthes gracilis genome sequencing.</title>
        <authorList>
            <person name="Fukushima K."/>
        </authorList>
    </citation>
    <scope>NUCLEOTIDE SEQUENCE</scope>
    <source>
        <strain evidence="2">SING2019-196</strain>
    </source>
</reference>
<accession>A0AAD3Y7J6</accession>
<feature type="transmembrane region" description="Helical" evidence="1">
    <location>
        <begin position="12"/>
        <end position="37"/>
    </location>
</feature>
<name>A0AAD3Y7J6_NEPGR</name>
<sequence>MLSTFNVGLLRLLGALAPAAVLVASAGVFMCISWMQAPLKDSVQPYFFLVLFAFSAVYPIVTVRDHPTVSRFSAKI</sequence>
<evidence type="ECO:0000313" key="2">
    <source>
        <dbReference type="EMBL" id="GMH30435.1"/>
    </source>
</evidence>
<feature type="transmembrane region" description="Helical" evidence="1">
    <location>
        <begin position="43"/>
        <end position="61"/>
    </location>
</feature>
<keyword evidence="1" id="KW-0812">Transmembrane</keyword>
<protein>
    <submittedName>
        <fullName evidence="2">Uncharacterized protein</fullName>
    </submittedName>
</protein>
<proteinExistence type="predicted"/>
<gene>
    <name evidence="2" type="ORF">Nepgr_032278</name>
</gene>
<evidence type="ECO:0000256" key="1">
    <source>
        <dbReference type="SAM" id="Phobius"/>
    </source>
</evidence>
<dbReference type="EMBL" id="BSYO01000038">
    <property type="protein sequence ID" value="GMH30435.1"/>
    <property type="molecule type" value="Genomic_DNA"/>
</dbReference>
<evidence type="ECO:0000313" key="3">
    <source>
        <dbReference type="Proteomes" id="UP001279734"/>
    </source>
</evidence>
<keyword evidence="1" id="KW-1133">Transmembrane helix</keyword>
<comment type="caution">
    <text evidence="2">The sequence shown here is derived from an EMBL/GenBank/DDBJ whole genome shotgun (WGS) entry which is preliminary data.</text>
</comment>